<sequence length="234" mass="26280">MPDSYADLSRYYDLVMTSGYYDYDAYAQALLARIGTRRDVLELGVGTGLVADRLLALGPRDLRLTGIDHTDSMLAQARGRLGDRVTLRRKDILDMSLPSAFDAAYSIGGVWYIVEDGEQSWLSSHLMEEEDNETALANLAAAVRPGGTLLLSVQGPHRRAGRSLPGGLHYTQHVAVDAQGQHTKDYFIEDQGVVLAHQRLRFRLFPQPAADKILQRCGFHFQDRDDVLWQYTRR</sequence>
<organism evidence="2 3">
    <name type="scientific">Streptomyces zhihengii</name>
    <dbReference type="NCBI Taxonomy" id="1818004"/>
    <lineage>
        <taxon>Bacteria</taxon>
        <taxon>Bacillati</taxon>
        <taxon>Actinomycetota</taxon>
        <taxon>Actinomycetes</taxon>
        <taxon>Kitasatosporales</taxon>
        <taxon>Streptomycetaceae</taxon>
        <taxon>Streptomyces</taxon>
    </lineage>
</organism>
<dbReference type="CDD" id="cd02440">
    <property type="entry name" value="AdoMet_MTases"/>
    <property type="match status" value="1"/>
</dbReference>
<dbReference type="Gene3D" id="3.40.50.150">
    <property type="entry name" value="Vaccinia Virus protein VP39"/>
    <property type="match status" value="1"/>
</dbReference>
<protein>
    <submittedName>
        <fullName evidence="2">Class I SAM-dependent methyltransferase</fullName>
    </submittedName>
</protein>
<dbReference type="Proteomes" id="UP000664109">
    <property type="component" value="Unassembled WGS sequence"/>
</dbReference>
<dbReference type="RefSeq" id="WP_205378228.1">
    <property type="nucleotide sequence ID" value="NZ_JAFEJA010000002.1"/>
</dbReference>
<name>A0ABS2V2X3_9ACTN</name>
<reference evidence="2 3" key="1">
    <citation type="journal article" date="2016" name="Arch. Microbiol.">
        <title>Streptomyces zhihengii sp. nov., isolated from rhizospheric soil of Psammosilene tunicoides.</title>
        <authorList>
            <person name="Huang M.J."/>
            <person name="Fei J.J."/>
            <person name="Salam N."/>
            <person name="Kim C.J."/>
            <person name="Hozzein W.N."/>
            <person name="Xiao M."/>
            <person name="Huang H.Q."/>
            <person name="Li W.J."/>
        </authorList>
    </citation>
    <scope>NUCLEOTIDE SEQUENCE [LARGE SCALE GENOMIC DNA]</scope>
    <source>
        <strain evidence="2 3">YIM T102</strain>
    </source>
</reference>
<dbReference type="Pfam" id="PF13649">
    <property type="entry name" value="Methyltransf_25"/>
    <property type="match status" value="1"/>
</dbReference>
<dbReference type="GO" id="GO:0032259">
    <property type="term" value="P:methylation"/>
    <property type="evidence" value="ECO:0007669"/>
    <property type="project" value="UniProtKB-KW"/>
</dbReference>
<proteinExistence type="predicted"/>
<evidence type="ECO:0000259" key="1">
    <source>
        <dbReference type="Pfam" id="PF13649"/>
    </source>
</evidence>
<keyword evidence="2" id="KW-0489">Methyltransferase</keyword>
<dbReference type="SUPFAM" id="SSF53335">
    <property type="entry name" value="S-adenosyl-L-methionine-dependent methyltransferases"/>
    <property type="match status" value="1"/>
</dbReference>
<dbReference type="InterPro" id="IPR050508">
    <property type="entry name" value="Methyltransf_Superfamily"/>
</dbReference>
<gene>
    <name evidence="2" type="ORF">JE024_37135</name>
</gene>
<evidence type="ECO:0000313" key="3">
    <source>
        <dbReference type="Proteomes" id="UP000664109"/>
    </source>
</evidence>
<accession>A0ABS2V2X3</accession>
<dbReference type="PANTHER" id="PTHR42912:SF80">
    <property type="entry name" value="METHYLTRANSFERASE DOMAIN-CONTAINING PROTEIN"/>
    <property type="match status" value="1"/>
</dbReference>
<dbReference type="GO" id="GO:0008168">
    <property type="term" value="F:methyltransferase activity"/>
    <property type="evidence" value="ECO:0007669"/>
    <property type="project" value="UniProtKB-KW"/>
</dbReference>
<comment type="caution">
    <text evidence="2">The sequence shown here is derived from an EMBL/GenBank/DDBJ whole genome shotgun (WGS) entry which is preliminary data.</text>
</comment>
<dbReference type="InterPro" id="IPR041698">
    <property type="entry name" value="Methyltransf_25"/>
</dbReference>
<feature type="domain" description="Methyltransferase" evidence="1">
    <location>
        <begin position="40"/>
        <end position="147"/>
    </location>
</feature>
<keyword evidence="2" id="KW-0808">Transferase</keyword>
<dbReference type="PANTHER" id="PTHR42912">
    <property type="entry name" value="METHYLTRANSFERASE"/>
    <property type="match status" value="1"/>
</dbReference>
<keyword evidence="3" id="KW-1185">Reference proteome</keyword>
<dbReference type="InterPro" id="IPR029063">
    <property type="entry name" value="SAM-dependent_MTases_sf"/>
</dbReference>
<dbReference type="EMBL" id="JAFEJA010000002">
    <property type="protein sequence ID" value="MBM9624196.1"/>
    <property type="molecule type" value="Genomic_DNA"/>
</dbReference>
<evidence type="ECO:0000313" key="2">
    <source>
        <dbReference type="EMBL" id="MBM9624196.1"/>
    </source>
</evidence>